<feature type="region of interest" description="Disordered" evidence="1">
    <location>
        <begin position="259"/>
        <end position="282"/>
    </location>
</feature>
<feature type="compositionally biased region" description="Basic residues" evidence="1">
    <location>
        <begin position="261"/>
        <end position="272"/>
    </location>
</feature>
<feature type="region of interest" description="Disordered" evidence="1">
    <location>
        <begin position="1"/>
        <end position="161"/>
    </location>
</feature>
<protein>
    <submittedName>
        <fullName evidence="2">Uncharacterized protein</fullName>
    </submittedName>
</protein>
<name>A0AAD6SFN1_9AGAR</name>
<comment type="caution">
    <text evidence="2">The sequence shown here is derived from an EMBL/GenBank/DDBJ whole genome shotgun (WGS) entry which is preliminary data.</text>
</comment>
<proteinExistence type="predicted"/>
<keyword evidence="3" id="KW-1185">Reference proteome</keyword>
<feature type="compositionally biased region" description="Acidic residues" evidence="1">
    <location>
        <begin position="121"/>
        <end position="147"/>
    </location>
</feature>
<organism evidence="2 3">
    <name type="scientific">Mycena alexandri</name>
    <dbReference type="NCBI Taxonomy" id="1745969"/>
    <lineage>
        <taxon>Eukaryota</taxon>
        <taxon>Fungi</taxon>
        <taxon>Dikarya</taxon>
        <taxon>Basidiomycota</taxon>
        <taxon>Agaricomycotina</taxon>
        <taxon>Agaricomycetes</taxon>
        <taxon>Agaricomycetidae</taxon>
        <taxon>Agaricales</taxon>
        <taxon>Marasmiineae</taxon>
        <taxon>Mycenaceae</taxon>
        <taxon>Mycena</taxon>
    </lineage>
</organism>
<dbReference type="AlphaFoldDB" id="A0AAD6SFN1"/>
<feature type="compositionally biased region" description="Basic residues" evidence="1">
    <location>
        <begin position="7"/>
        <end position="27"/>
    </location>
</feature>
<feature type="compositionally biased region" description="Acidic residues" evidence="1">
    <location>
        <begin position="89"/>
        <end position="102"/>
    </location>
</feature>
<sequence length="532" mass="59086">MGVNNRPKAKKKAPKTSPKPRKTRKASPKLPKLRILPLKAPVAGPSQSPARKAPTSSPEITPPPPLPPKVLAAAVVKYHNSKTRSDGIEREDDSEEDSESEMETLLNTKRAQPATVFSDGVEIDELEDEEDKEQDTPEGADNDEGSSEEEKAATESDSDDEYKLKFSVPFEGAVTSLFVSPTIEYKELVSQLADMISIPPKAFRVAYRFSTDIRSTPFSHLSNSDQLRELFTSARKAQATTKSRTEFVVEIKDLEEAAAKTKAKGKDKKRKRNVSDSEDSDDIDADKIKKKKTKSMPQWVAELEEANTCAEHPGHGCLKYETGHVQLGKTDLSTWAVFMSKGYPSKTEPPPRLQVGGDKIPAEAKATTVAAPPVTPTLPQMPGLPPQNLPMFGYPYAQWLYQMPPPAFTPVNKGHPAEVLSSLPEIVEDARLFLRLTSWLETLDSDQSHGSNKHDFAQFASDFERERYIRVVDLKGLVTEDLKRLIPEIAQGTAAKILAYAKADIKAIRKQERKRAPNRCLVYLIRSIIFIQ</sequence>
<feature type="compositionally biased region" description="Low complexity" evidence="1">
    <location>
        <begin position="28"/>
        <end position="41"/>
    </location>
</feature>
<evidence type="ECO:0000313" key="3">
    <source>
        <dbReference type="Proteomes" id="UP001218188"/>
    </source>
</evidence>
<dbReference type="Proteomes" id="UP001218188">
    <property type="component" value="Unassembled WGS sequence"/>
</dbReference>
<gene>
    <name evidence="2" type="ORF">C8F04DRAFT_1301928</name>
</gene>
<feature type="compositionally biased region" description="Polar residues" evidence="1">
    <location>
        <begin position="45"/>
        <end position="59"/>
    </location>
</feature>
<evidence type="ECO:0000313" key="2">
    <source>
        <dbReference type="EMBL" id="KAJ7024597.1"/>
    </source>
</evidence>
<evidence type="ECO:0000256" key="1">
    <source>
        <dbReference type="SAM" id="MobiDB-lite"/>
    </source>
</evidence>
<accession>A0AAD6SFN1</accession>
<reference evidence="2" key="1">
    <citation type="submission" date="2023-03" db="EMBL/GenBank/DDBJ databases">
        <title>Massive genome expansion in bonnet fungi (Mycena s.s.) driven by repeated elements and novel gene families across ecological guilds.</title>
        <authorList>
            <consortium name="Lawrence Berkeley National Laboratory"/>
            <person name="Harder C.B."/>
            <person name="Miyauchi S."/>
            <person name="Viragh M."/>
            <person name="Kuo A."/>
            <person name="Thoen E."/>
            <person name="Andreopoulos B."/>
            <person name="Lu D."/>
            <person name="Skrede I."/>
            <person name="Drula E."/>
            <person name="Henrissat B."/>
            <person name="Morin E."/>
            <person name="Kohler A."/>
            <person name="Barry K."/>
            <person name="LaButti K."/>
            <person name="Morin E."/>
            <person name="Salamov A."/>
            <person name="Lipzen A."/>
            <person name="Mereny Z."/>
            <person name="Hegedus B."/>
            <person name="Baldrian P."/>
            <person name="Stursova M."/>
            <person name="Weitz H."/>
            <person name="Taylor A."/>
            <person name="Grigoriev I.V."/>
            <person name="Nagy L.G."/>
            <person name="Martin F."/>
            <person name="Kauserud H."/>
        </authorList>
    </citation>
    <scope>NUCLEOTIDE SEQUENCE</scope>
    <source>
        <strain evidence="2">CBHHK200</strain>
    </source>
</reference>
<dbReference type="EMBL" id="JARJCM010000167">
    <property type="protein sequence ID" value="KAJ7024597.1"/>
    <property type="molecule type" value="Genomic_DNA"/>
</dbReference>